<keyword evidence="1" id="KW-0677">Repeat</keyword>
<gene>
    <name evidence="3" type="ORF">SBAD_LOCUS9689</name>
</gene>
<evidence type="ECO:0000256" key="1">
    <source>
        <dbReference type="ARBA" id="ARBA00022737"/>
    </source>
</evidence>
<evidence type="ECO:0000313" key="3">
    <source>
        <dbReference type="EMBL" id="VDP25008.1"/>
    </source>
</evidence>
<name>A0A3P8CUG1_9BILA</name>
<dbReference type="PANTHER" id="PTHR22906">
    <property type="entry name" value="PROPERDIN"/>
    <property type="match status" value="1"/>
</dbReference>
<keyword evidence="4" id="KW-1185">Reference proteome</keyword>
<dbReference type="InterPro" id="IPR000884">
    <property type="entry name" value="TSP1_rpt"/>
</dbReference>
<dbReference type="EMBL" id="UZAM01013039">
    <property type="protein sequence ID" value="VDP25008.1"/>
    <property type="molecule type" value="Genomic_DNA"/>
</dbReference>
<dbReference type="OrthoDB" id="446173at2759"/>
<dbReference type="PANTHER" id="PTHR22906:SF21">
    <property type="entry name" value="SEMA DOMAIN-CONTAINING PROTEIN"/>
    <property type="match status" value="1"/>
</dbReference>
<organism evidence="3 4">
    <name type="scientific">Soboliphyme baturini</name>
    <dbReference type="NCBI Taxonomy" id="241478"/>
    <lineage>
        <taxon>Eukaryota</taxon>
        <taxon>Metazoa</taxon>
        <taxon>Ecdysozoa</taxon>
        <taxon>Nematoda</taxon>
        <taxon>Enoplea</taxon>
        <taxon>Dorylaimia</taxon>
        <taxon>Dioctophymatida</taxon>
        <taxon>Dioctophymatoidea</taxon>
        <taxon>Soboliphymatidae</taxon>
        <taxon>Soboliphyme</taxon>
    </lineage>
</organism>
<dbReference type="Gene3D" id="2.20.100.10">
    <property type="entry name" value="Thrombospondin type-1 (TSP1) repeat"/>
    <property type="match status" value="5"/>
</dbReference>
<accession>A0A3P8CUG1</accession>
<evidence type="ECO:0000313" key="4">
    <source>
        <dbReference type="Proteomes" id="UP000270296"/>
    </source>
</evidence>
<sequence length="513" mass="57049">MAKNAFSSFVKECLNILVNFCVEEIKNSVIADAKVIIEITAENHHLCLLTCLTDRKNDCQFAGFGSPTEIGKNGTCKLYAKSQKHLTIQRRGKDQTLFKLLTECPKENEKELSSLKVKGRSAYGSVANFGNRGHWGPWSTWSECVADCTGLWSKHKVCKRPINVFCLLSAVQTRVRTCGICGINYAIEVESQPCGTQLDPWDEWSQCSASCGSGLKRRSRICSNGQNSCIGSVEETATCMIRECAYWSEWGNWLECSATCGEGTQKKFRKCIGEDPDGTMCVGPSFVTQPCPNLPPCCTQWSSFGHCSATCGSGVQIRTRKCGTELLEEEKPCLLKKCPRWSNWGEWEACSVTCGRGRKTKLRTCIGGVPGEDCTGESLFTEECFQGPCPTWSDWQAWTPCSVPCGEGSRVRGRTCLHGNDCVGLSRQTKVCYQCPCPTWTQWNPWDDCEMVNGQFVQTRTRVRCISCGMTEYEIPGKDADTQICPESIEYAARKAVMGEWSEWSECDVSVNH</sequence>
<reference evidence="3 4" key="1">
    <citation type="submission" date="2018-11" db="EMBL/GenBank/DDBJ databases">
        <authorList>
            <consortium name="Pathogen Informatics"/>
        </authorList>
    </citation>
    <scope>NUCLEOTIDE SEQUENCE [LARGE SCALE GENOMIC DNA]</scope>
</reference>
<dbReference type="InterPro" id="IPR052065">
    <property type="entry name" value="Compl_asym_regulator"/>
</dbReference>
<evidence type="ECO:0008006" key="5">
    <source>
        <dbReference type="Google" id="ProtNLM"/>
    </source>
</evidence>
<dbReference type="InterPro" id="IPR036383">
    <property type="entry name" value="TSP1_rpt_sf"/>
</dbReference>
<keyword evidence="2" id="KW-1015">Disulfide bond</keyword>
<dbReference type="PROSITE" id="PS50092">
    <property type="entry name" value="TSP1"/>
    <property type="match status" value="5"/>
</dbReference>
<protein>
    <recommendedName>
        <fullName evidence="5">Apple domain-containing protein</fullName>
    </recommendedName>
</protein>
<dbReference type="AlphaFoldDB" id="A0A3P8CUG1"/>
<dbReference type="SUPFAM" id="SSF82895">
    <property type="entry name" value="TSP-1 type 1 repeat"/>
    <property type="match status" value="5"/>
</dbReference>
<proteinExistence type="predicted"/>
<dbReference type="Pfam" id="PF00090">
    <property type="entry name" value="TSP_1"/>
    <property type="match status" value="5"/>
</dbReference>
<evidence type="ECO:0000256" key="2">
    <source>
        <dbReference type="ARBA" id="ARBA00023157"/>
    </source>
</evidence>
<dbReference type="SMART" id="SM00209">
    <property type="entry name" value="TSP1"/>
    <property type="match status" value="7"/>
</dbReference>
<dbReference type="Proteomes" id="UP000270296">
    <property type="component" value="Unassembled WGS sequence"/>
</dbReference>